<dbReference type="AlphaFoldDB" id="A0A0V0J4Q7"/>
<sequence length="192" mass="22159">MQILLYFGVIPLQKVVHRYIWALVEKRFVILEESVSLLLRYSFKQGMESNGTFPYSGMEGTFSNFLTILQLFLAQMTIILPSEDSDTNFMISYFYFHIEVLLISNVSNSCRGTRHRLSIGKQLSIKCCIKFLKKNKVVLWTGTSTGFRSMSLSSSLILVYPSSIRLSSYCSRKYCIPKQERDDHLSHGECYN</sequence>
<name>A0A0V0J4Q7_SCHSO</name>
<proteinExistence type="predicted"/>
<protein>
    <submittedName>
        <fullName evidence="1">Uncharacterized protein</fullName>
    </submittedName>
</protein>
<gene>
    <name evidence="1" type="ORF">TR147521</name>
</gene>
<dbReference type="EMBL" id="GEEE01002510">
    <property type="protein sequence ID" value="JAP60715.1"/>
    <property type="molecule type" value="Transcribed_RNA"/>
</dbReference>
<accession>A0A0V0J4Q7</accession>
<dbReference type="EMBL" id="GEEE01022044">
    <property type="protein sequence ID" value="JAP41181.1"/>
    <property type="molecule type" value="Transcribed_RNA"/>
</dbReference>
<reference evidence="1" key="1">
    <citation type="submission" date="2016-01" db="EMBL/GenBank/DDBJ databases">
        <title>Reference transcriptome for the parasite Schistocephalus solidus: insights into the molecular evolution of parasitism.</title>
        <authorList>
            <person name="Hebert F.O."/>
            <person name="Grambauer S."/>
            <person name="Barber I."/>
            <person name="Landry C.R."/>
            <person name="Aubin-Horth N."/>
        </authorList>
    </citation>
    <scope>NUCLEOTIDE SEQUENCE</scope>
</reference>
<evidence type="ECO:0000313" key="1">
    <source>
        <dbReference type="EMBL" id="JAP60715.1"/>
    </source>
</evidence>
<organism evidence="1">
    <name type="scientific">Schistocephalus solidus</name>
    <name type="common">Tapeworm</name>
    <dbReference type="NCBI Taxonomy" id="70667"/>
    <lineage>
        <taxon>Eukaryota</taxon>
        <taxon>Metazoa</taxon>
        <taxon>Spiralia</taxon>
        <taxon>Lophotrochozoa</taxon>
        <taxon>Platyhelminthes</taxon>
        <taxon>Cestoda</taxon>
        <taxon>Eucestoda</taxon>
        <taxon>Diphyllobothriidea</taxon>
        <taxon>Diphyllobothriidae</taxon>
        <taxon>Schistocephalus</taxon>
    </lineage>
</organism>